<feature type="transmembrane region" description="Helical" evidence="8">
    <location>
        <begin position="50"/>
        <end position="71"/>
    </location>
</feature>
<keyword evidence="10" id="KW-1185">Reference proteome</keyword>
<dbReference type="PROSITE" id="PS00714">
    <property type="entry name" value="NA_DICARBOXYL_SYMP_2"/>
    <property type="match status" value="1"/>
</dbReference>
<dbReference type="Gene3D" id="1.10.3860.10">
    <property type="entry name" value="Sodium:dicarboxylate symporter"/>
    <property type="match status" value="1"/>
</dbReference>
<keyword evidence="6 8" id="KW-1133">Transmembrane helix</keyword>
<keyword evidence="5" id="KW-0769">Symport</keyword>
<keyword evidence="2" id="KW-0813">Transport</keyword>
<feature type="transmembrane region" description="Helical" evidence="8">
    <location>
        <begin position="243"/>
        <end position="266"/>
    </location>
</feature>
<feature type="transmembrane region" description="Helical" evidence="8">
    <location>
        <begin position="375"/>
        <end position="396"/>
    </location>
</feature>
<dbReference type="PANTHER" id="PTHR42865:SF7">
    <property type="entry name" value="PROTON_GLUTAMATE-ASPARTATE SYMPORTER"/>
    <property type="match status" value="1"/>
</dbReference>
<feature type="transmembrane region" description="Helical" evidence="8">
    <location>
        <begin position="353"/>
        <end position="369"/>
    </location>
</feature>
<evidence type="ECO:0000256" key="2">
    <source>
        <dbReference type="ARBA" id="ARBA00022448"/>
    </source>
</evidence>
<evidence type="ECO:0000256" key="6">
    <source>
        <dbReference type="ARBA" id="ARBA00022989"/>
    </source>
</evidence>
<feature type="transmembrane region" description="Helical" evidence="8">
    <location>
        <begin position="12"/>
        <end position="30"/>
    </location>
</feature>
<feature type="transmembrane region" description="Helical" evidence="8">
    <location>
        <begin position="161"/>
        <end position="178"/>
    </location>
</feature>
<evidence type="ECO:0000256" key="1">
    <source>
        <dbReference type="ARBA" id="ARBA00004651"/>
    </source>
</evidence>
<dbReference type="InterPro" id="IPR036458">
    <property type="entry name" value="Na:dicarbo_symporter_sf"/>
</dbReference>
<evidence type="ECO:0000256" key="5">
    <source>
        <dbReference type="ARBA" id="ARBA00022847"/>
    </source>
</evidence>
<sequence>MLRKIPLHTKIIIGLVLGLIFGLVIIKTSIPNSFTIDFIKPIGTIFINSLKMIAVPLVLASLIVGVSNLGDVSKLSRIGGKTIATYLCTTVIAVSIGLILVNVFQPGKSLPAETRENLMSLYEGDAGSRVGQAAELQKQSPLQPLVDIVPDNVFRATTDNAAMLQVVFFAILVGIALLKIPKAKADPVVAFFDGMNEVIIQIVNFIMLIAPYGVFALMASLIVEIAGDNPDSALQLLLALLKYTLVVVGGLFTLILVVYPGILMAFTKVKYKDFFQAIRPAQLLAFSTSSSSATLPVTMKQVEEELGVSEEVSSFVLPLGATVNMDGTSLYQGVAAVFIAQALGMDLSLTQQLMIVLTATLASIGSAGVPGAGLIMLIIVLESIGVPAAGIALIIAPDRILDMFRTVVNVTGDATVCTIVASTEGELPDGLIRKSNPLTPNE</sequence>
<keyword evidence="4 8" id="KW-0812">Transmembrane</keyword>
<dbReference type="RefSeq" id="WP_264808458.1">
    <property type="nucleotide sequence ID" value="NZ_CP110226.1"/>
</dbReference>
<comment type="subcellular location">
    <subcellularLocation>
        <location evidence="1">Cell membrane</location>
        <topology evidence="1">Multi-pass membrane protein</topology>
    </subcellularLocation>
</comment>
<feature type="transmembrane region" description="Helical" evidence="8">
    <location>
        <begin position="198"/>
        <end position="223"/>
    </location>
</feature>
<evidence type="ECO:0000256" key="4">
    <source>
        <dbReference type="ARBA" id="ARBA00022692"/>
    </source>
</evidence>
<proteinExistence type="predicted"/>
<protein>
    <submittedName>
        <fullName evidence="9">Dicarboxylate/amino acid:cation symporter</fullName>
    </submittedName>
</protein>
<reference evidence="9" key="1">
    <citation type="submission" date="2022-10" db="EMBL/GenBank/DDBJ databases">
        <title>Algoriphagus sp. a novel bacteria isolate from halophytes salicornia europaea.</title>
        <authorList>
            <person name="Peng Y."/>
            <person name="Jiang L."/>
            <person name="Lee J."/>
        </authorList>
    </citation>
    <scope>NUCLEOTIDE SEQUENCE</scope>
    <source>
        <strain evidence="9">TR-M5</strain>
    </source>
</reference>
<evidence type="ECO:0000256" key="7">
    <source>
        <dbReference type="ARBA" id="ARBA00023136"/>
    </source>
</evidence>
<evidence type="ECO:0000313" key="10">
    <source>
        <dbReference type="Proteomes" id="UP001163156"/>
    </source>
</evidence>
<organism evidence="9 10">
    <name type="scientific">Algoriphagus halophytocola</name>
    <dbReference type="NCBI Taxonomy" id="2991499"/>
    <lineage>
        <taxon>Bacteria</taxon>
        <taxon>Pseudomonadati</taxon>
        <taxon>Bacteroidota</taxon>
        <taxon>Cytophagia</taxon>
        <taxon>Cytophagales</taxon>
        <taxon>Cyclobacteriaceae</taxon>
        <taxon>Algoriphagus</taxon>
    </lineage>
</organism>
<evidence type="ECO:0000313" key="9">
    <source>
        <dbReference type="EMBL" id="UZD21993.1"/>
    </source>
</evidence>
<dbReference type="Pfam" id="PF00375">
    <property type="entry name" value="SDF"/>
    <property type="match status" value="1"/>
</dbReference>
<gene>
    <name evidence="9" type="ORF">OM944_15110</name>
</gene>
<dbReference type="EMBL" id="CP110226">
    <property type="protein sequence ID" value="UZD21993.1"/>
    <property type="molecule type" value="Genomic_DNA"/>
</dbReference>
<keyword evidence="3" id="KW-1003">Cell membrane</keyword>
<dbReference type="SUPFAM" id="SSF118215">
    <property type="entry name" value="Proton glutamate symport protein"/>
    <property type="match status" value="1"/>
</dbReference>
<keyword evidence="7 8" id="KW-0472">Membrane</keyword>
<dbReference type="PANTHER" id="PTHR42865">
    <property type="entry name" value="PROTON/GLUTAMATE-ASPARTATE SYMPORTER"/>
    <property type="match status" value="1"/>
</dbReference>
<feature type="transmembrane region" description="Helical" evidence="8">
    <location>
        <begin position="83"/>
        <end position="104"/>
    </location>
</feature>
<dbReference type="PRINTS" id="PR00173">
    <property type="entry name" value="EDTRNSPORT"/>
</dbReference>
<evidence type="ECO:0000256" key="3">
    <source>
        <dbReference type="ARBA" id="ARBA00022475"/>
    </source>
</evidence>
<dbReference type="Proteomes" id="UP001163156">
    <property type="component" value="Chromosome"/>
</dbReference>
<name>A0ABY6MEG0_9BACT</name>
<accession>A0ABY6MEG0</accession>
<dbReference type="InterPro" id="IPR018107">
    <property type="entry name" value="Na-dicarboxylate_symporter_CS"/>
</dbReference>
<evidence type="ECO:0000256" key="8">
    <source>
        <dbReference type="SAM" id="Phobius"/>
    </source>
</evidence>
<dbReference type="InterPro" id="IPR001991">
    <property type="entry name" value="Na-dicarboxylate_symporter"/>
</dbReference>